<accession>A0A0P9D0K5</accession>
<name>A0A0P9D0K5_9CHLR</name>
<sequence length="230" mass="26279">MAEFERSHGHDQHLVLLDLIFLHDNPLIRSAFSWNDVAGLREDSPGTTDWPALIEMVRRHEGEPSALIAARWFSRQPQGVQVFRNGSGAVTGFNCFVTLRPDEREWSMFDPCAAGIWHFLGTRPPLLPGQVVAVDRFWMDADSYQGLSPTQGMVFVNATRYVLTTPDLAYTFYVWKNADQWRMAAEQVLFERVEEVDFVVGEEYFSVFMRDWVATPTAAWLDALAARETD</sequence>
<protein>
    <submittedName>
        <fullName evidence="1">Uncharacterized protein</fullName>
    </submittedName>
</protein>
<proteinExistence type="predicted"/>
<comment type="caution">
    <text evidence="1">The sequence shown here is derived from an EMBL/GenBank/DDBJ whole genome shotgun (WGS) entry which is preliminary data.</text>
</comment>
<gene>
    <name evidence="1" type="ORF">SE17_20805</name>
</gene>
<keyword evidence="2" id="KW-1185">Reference proteome</keyword>
<dbReference type="Proteomes" id="UP000050509">
    <property type="component" value="Unassembled WGS sequence"/>
</dbReference>
<dbReference type="EMBL" id="LJCR01000886">
    <property type="protein sequence ID" value="KPV51508.1"/>
    <property type="molecule type" value="Genomic_DNA"/>
</dbReference>
<reference evidence="1 2" key="1">
    <citation type="submission" date="2015-09" db="EMBL/GenBank/DDBJ databases">
        <title>Draft genome sequence of Kouleothrix aurantiaca JCM 19913.</title>
        <authorList>
            <person name="Hemp J."/>
        </authorList>
    </citation>
    <scope>NUCLEOTIDE SEQUENCE [LARGE SCALE GENOMIC DNA]</scope>
    <source>
        <strain evidence="1 2">COM-B</strain>
    </source>
</reference>
<evidence type="ECO:0000313" key="1">
    <source>
        <dbReference type="EMBL" id="KPV51508.1"/>
    </source>
</evidence>
<evidence type="ECO:0000313" key="2">
    <source>
        <dbReference type="Proteomes" id="UP000050509"/>
    </source>
</evidence>
<dbReference type="AlphaFoldDB" id="A0A0P9D0K5"/>
<organism evidence="1 2">
    <name type="scientific">Kouleothrix aurantiaca</name>
    <dbReference type="NCBI Taxonomy" id="186479"/>
    <lineage>
        <taxon>Bacteria</taxon>
        <taxon>Bacillati</taxon>
        <taxon>Chloroflexota</taxon>
        <taxon>Chloroflexia</taxon>
        <taxon>Chloroflexales</taxon>
        <taxon>Roseiflexineae</taxon>
        <taxon>Roseiflexaceae</taxon>
        <taxon>Kouleothrix</taxon>
    </lineage>
</organism>